<dbReference type="EMBL" id="BSPO01000003">
    <property type="protein sequence ID" value="GLS84439.1"/>
    <property type="molecule type" value="Genomic_DNA"/>
</dbReference>
<dbReference type="InterPro" id="IPR032710">
    <property type="entry name" value="NTF2-like_dom_sf"/>
</dbReference>
<evidence type="ECO:0000313" key="3">
    <source>
        <dbReference type="Proteomes" id="UP001157439"/>
    </source>
</evidence>
<dbReference type="PANTHER" id="PTHR33747">
    <property type="entry name" value="UPF0225 PROTEIN SCO1677"/>
    <property type="match status" value="1"/>
</dbReference>
<reference evidence="2 3" key="1">
    <citation type="journal article" date="2014" name="Int. J. Syst. Evol. Microbiol.">
        <title>Complete genome sequence of Corynebacterium casei LMG S-19264T (=DSM 44701T), isolated from a smear-ripened cheese.</title>
        <authorList>
            <consortium name="US DOE Joint Genome Institute (JGI-PGF)"/>
            <person name="Walter F."/>
            <person name="Albersmeier A."/>
            <person name="Kalinowski J."/>
            <person name="Ruckert C."/>
        </authorList>
    </citation>
    <scope>NUCLEOTIDE SEQUENCE [LARGE SCALE GENOMIC DNA]</scope>
    <source>
        <strain evidence="2 3">NBRC 112785</strain>
    </source>
</reference>
<name>A0AA37WYG3_9GAMM</name>
<sequence>MTDCYCGSGKRYIDCCQPVHQQHQQAETAEQLMRARYSAYCIANDAFIISTHKADKVPTREELQTIFDNTHWLGLTIYQANSIDANHAQVEFCAWFKDKPSNKLDGLRERSDFVRHEGLWYYTSGQQRTPQPPGRNDSCVCNSGKKFKKCCGR</sequence>
<keyword evidence="3" id="KW-1185">Reference proteome</keyword>
<dbReference type="InterPro" id="IPR004027">
    <property type="entry name" value="SEC_C_motif"/>
</dbReference>
<dbReference type="NCBIfam" id="NF002486">
    <property type="entry name" value="PRK01752.1"/>
    <property type="match status" value="1"/>
</dbReference>
<evidence type="ECO:0000313" key="2">
    <source>
        <dbReference type="EMBL" id="GLS84439.1"/>
    </source>
</evidence>
<feature type="domain" description="YchJ-like middle NTF2-like" evidence="1">
    <location>
        <begin position="28"/>
        <end position="125"/>
    </location>
</feature>
<dbReference type="RefSeq" id="WP_095499247.1">
    <property type="nucleotide sequence ID" value="NZ_BSPO01000003.1"/>
</dbReference>
<dbReference type="SUPFAM" id="SSF103642">
    <property type="entry name" value="Sec-C motif"/>
    <property type="match status" value="1"/>
</dbReference>
<protein>
    <submittedName>
        <fullName evidence="2">UPF0225 protein</fullName>
    </submittedName>
</protein>
<dbReference type="SUPFAM" id="SSF54427">
    <property type="entry name" value="NTF2-like"/>
    <property type="match status" value="1"/>
</dbReference>
<dbReference type="Pfam" id="PF02810">
    <property type="entry name" value="SEC-C"/>
    <property type="match status" value="1"/>
</dbReference>
<organism evidence="2 3">
    <name type="scientific">Paraferrimonas haliotis</name>
    <dbReference type="NCBI Taxonomy" id="2013866"/>
    <lineage>
        <taxon>Bacteria</taxon>
        <taxon>Pseudomonadati</taxon>
        <taxon>Pseudomonadota</taxon>
        <taxon>Gammaproteobacteria</taxon>
        <taxon>Alteromonadales</taxon>
        <taxon>Ferrimonadaceae</taxon>
        <taxon>Paraferrimonas</taxon>
    </lineage>
</organism>
<dbReference type="AlphaFoldDB" id="A0AA37WYG3"/>
<proteinExistence type="predicted"/>
<evidence type="ECO:0000259" key="1">
    <source>
        <dbReference type="Pfam" id="PF17775"/>
    </source>
</evidence>
<dbReference type="Pfam" id="PF17775">
    <property type="entry name" value="YchJ_M-like"/>
    <property type="match status" value="1"/>
</dbReference>
<accession>A0AA37WYG3</accession>
<dbReference type="InterPro" id="IPR048469">
    <property type="entry name" value="YchJ-like_M"/>
</dbReference>
<dbReference type="PANTHER" id="PTHR33747:SF1">
    <property type="entry name" value="ADENYLATE CYCLASE-ASSOCIATED CAP C-TERMINAL DOMAIN-CONTAINING PROTEIN"/>
    <property type="match status" value="1"/>
</dbReference>
<gene>
    <name evidence="2" type="ORF">GCM10007894_24160</name>
</gene>
<comment type="caution">
    <text evidence="2">The sequence shown here is derived from an EMBL/GenBank/DDBJ whole genome shotgun (WGS) entry which is preliminary data.</text>
</comment>
<dbReference type="Gene3D" id="3.10.450.50">
    <property type="match status" value="1"/>
</dbReference>
<dbReference type="Proteomes" id="UP001157439">
    <property type="component" value="Unassembled WGS sequence"/>
</dbReference>